<reference evidence="3 4" key="1">
    <citation type="submission" date="2018-03" db="EMBL/GenBank/DDBJ databases">
        <title>Genome sequence of Moorella stamsii DSM 26217.</title>
        <authorList>
            <person name="Poehlein A."/>
            <person name="Daniel R."/>
        </authorList>
    </citation>
    <scope>NUCLEOTIDE SEQUENCE [LARGE SCALE GENOMIC DNA]</scope>
    <source>
        <strain evidence="4">DSM 26217</strain>
    </source>
</reference>
<comment type="similarity">
    <text evidence="1">Belongs to the UPF0065 (bug) family.</text>
</comment>
<dbReference type="CDD" id="cd07012">
    <property type="entry name" value="PBP2_Bug_TTT"/>
    <property type="match status" value="1"/>
</dbReference>
<evidence type="ECO:0000313" key="3">
    <source>
        <dbReference type="EMBL" id="PRR74824.1"/>
    </source>
</evidence>
<keyword evidence="4" id="KW-1185">Reference proteome</keyword>
<comment type="caution">
    <text evidence="3">The sequence shown here is derived from an EMBL/GenBank/DDBJ whole genome shotgun (WGS) entry which is preliminary data.</text>
</comment>
<sequence length="342" mass="37169">MRMKKQVIAAMLAIVVSAATLLGGCASGKSAEAKFPTKPITFIVPYPPGGSSDLTARALEKVAQKYLGHPLVIVNKPGGSTIPGLNEIVESKPDGYTVGTANNGLVQFPVTQELKYNFVTALEPIAQVASAPFVLVVRPDLPWKSIEDFAKYAKEHPGEIKYGTGARGSSTHWELQKLAKDVGTRIEAVPMSGAGEIIPALLGGHIHAAVLAPADCKQHVQAGRLRALGVFSDKRIEYDPVFKDVPTFKEAGYNIVSVVWQGVGAPLGLSQDVKDVLVRAFKDMIIDPSTKEEMSKIGMQIDYLGPDDFKKKWVAEQEEYKRVLEETGILEQLKQEFKSEKK</sequence>
<dbReference type="PANTHER" id="PTHR42928">
    <property type="entry name" value="TRICARBOXYLATE-BINDING PROTEIN"/>
    <property type="match status" value="1"/>
</dbReference>
<dbReference type="Gene3D" id="3.40.190.10">
    <property type="entry name" value="Periplasmic binding protein-like II"/>
    <property type="match status" value="1"/>
</dbReference>
<dbReference type="AlphaFoldDB" id="A0A9X7J438"/>
<keyword evidence="2" id="KW-0732">Signal</keyword>
<dbReference type="InterPro" id="IPR005064">
    <property type="entry name" value="BUG"/>
</dbReference>
<dbReference type="EMBL" id="PVXL01000027">
    <property type="protein sequence ID" value="PRR74824.1"/>
    <property type="molecule type" value="Genomic_DNA"/>
</dbReference>
<dbReference type="PANTHER" id="PTHR42928:SF5">
    <property type="entry name" value="BLR1237 PROTEIN"/>
    <property type="match status" value="1"/>
</dbReference>
<evidence type="ECO:0000256" key="1">
    <source>
        <dbReference type="ARBA" id="ARBA00006987"/>
    </source>
</evidence>
<proteinExistence type="inferred from homology"/>
<dbReference type="PROSITE" id="PS51257">
    <property type="entry name" value="PROKAR_LIPOPROTEIN"/>
    <property type="match status" value="1"/>
</dbReference>
<dbReference type="InterPro" id="IPR042100">
    <property type="entry name" value="Bug_dom1"/>
</dbReference>
<evidence type="ECO:0000256" key="2">
    <source>
        <dbReference type="SAM" id="SignalP"/>
    </source>
</evidence>
<dbReference type="SUPFAM" id="SSF53850">
    <property type="entry name" value="Periplasmic binding protein-like II"/>
    <property type="match status" value="1"/>
</dbReference>
<dbReference type="Pfam" id="PF03401">
    <property type="entry name" value="TctC"/>
    <property type="match status" value="1"/>
</dbReference>
<evidence type="ECO:0000313" key="4">
    <source>
        <dbReference type="Proteomes" id="UP000239430"/>
    </source>
</evidence>
<name>A0A9X7J438_9FIRM</name>
<feature type="signal peptide" evidence="2">
    <location>
        <begin position="1"/>
        <end position="18"/>
    </location>
</feature>
<organism evidence="3 4">
    <name type="scientific">Neomoorella stamsii</name>
    <dbReference type="NCBI Taxonomy" id="1266720"/>
    <lineage>
        <taxon>Bacteria</taxon>
        <taxon>Bacillati</taxon>
        <taxon>Bacillota</taxon>
        <taxon>Clostridia</taxon>
        <taxon>Neomoorellales</taxon>
        <taxon>Neomoorellaceae</taxon>
        <taxon>Neomoorella</taxon>
    </lineage>
</organism>
<accession>A0A9X7J438</accession>
<dbReference type="Proteomes" id="UP000239430">
    <property type="component" value="Unassembled WGS sequence"/>
</dbReference>
<dbReference type="Gene3D" id="3.40.190.150">
    <property type="entry name" value="Bordetella uptake gene, domain 1"/>
    <property type="match status" value="1"/>
</dbReference>
<protein>
    <submittedName>
        <fullName evidence="3">Tripartite tricarboxylate transporter family receptor</fullName>
    </submittedName>
</protein>
<dbReference type="PIRSF" id="PIRSF017082">
    <property type="entry name" value="YflP"/>
    <property type="match status" value="1"/>
</dbReference>
<gene>
    <name evidence="3" type="ORF">MOST_09320</name>
</gene>
<feature type="chain" id="PRO_5040873015" evidence="2">
    <location>
        <begin position="19"/>
        <end position="342"/>
    </location>
</feature>
<keyword evidence="3" id="KW-0675">Receptor</keyword>